<dbReference type="RefSeq" id="WP_264068926.1">
    <property type="nucleotide sequence ID" value="NZ_JACKTY010000031.1"/>
</dbReference>
<dbReference type="InterPro" id="IPR036291">
    <property type="entry name" value="NAD(P)-bd_dom_sf"/>
</dbReference>
<dbReference type="SUPFAM" id="SSF51735">
    <property type="entry name" value="NAD(P)-binding Rossmann-fold domains"/>
    <property type="match status" value="1"/>
</dbReference>
<reference evidence="3 4" key="1">
    <citation type="journal article" date="2022" name="BMC Genomics">
        <title>Comparative genome analysis of mycobacteria focusing on tRNA and non-coding RNA.</title>
        <authorList>
            <person name="Behra P.R.K."/>
            <person name="Pettersson B.M.F."/>
            <person name="Ramesh M."/>
            <person name="Das S."/>
            <person name="Dasgupta S."/>
            <person name="Kirsebom L.A."/>
        </authorList>
    </citation>
    <scope>NUCLEOTIDE SEQUENCE [LARGE SCALE GENOMIC DNA]</scope>
    <source>
        <strain evidence="3 4">DSM 44078</strain>
    </source>
</reference>
<evidence type="ECO:0000256" key="2">
    <source>
        <dbReference type="ARBA" id="ARBA00023002"/>
    </source>
</evidence>
<comment type="caution">
    <text evidence="3">The sequence shown here is derived from an EMBL/GenBank/DDBJ whole genome shotgun (WGS) entry which is preliminary data.</text>
</comment>
<dbReference type="Pfam" id="PF00106">
    <property type="entry name" value="adh_short"/>
    <property type="match status" value="1"/>
</dbReference>
<dbReference type="PANTHER" id="PTHR43669">
    <property type="entry name" value="5-KETO-D-GLUCONATE 5-REDUCTASE"/>
    <property type="match status" value="1"/>
</dbReference>
<keyword evidence="2" id="KW-0560">Oxidoreductase</keyword>
<dbReference type="EMBL" id="JACKTY010000031">
    <property type="protein sequence ID" value="MCV7227891.1"/>
    <property type="molecule type" value="Genomic_DNA"/>
</dbReference>
<comment type="similarity">
    <text evidence="1">Belongs to the short-chain dehydrogenases/reductases (SDR) family.</text>
</comment>
<evidence type="ECO:0000313" key="4">
    <source>
        <dbReference type="Proteomes" id="UP001526201"/>
    </source>
</evidence>
<name>A0ABT3CER5_9MYCO</name>
<organism evidence="3 4">
    <name type="scientific">Mycolicibacterium komossense</name>
    <dbReference type="NCBI Taxonomy" id="1779"/>
    <lineage>
        <taxon>Bacteria</taxon>
        <taxon>Bacillati</taxon>
        <taxon>Actinomycetota</taxon>
        <taxon>Actinomycetes</taxon>
        <taxon>Mycobacteriales</taxon>
        <taxon>Mycobacteriaceae</taxon>
        <taxon>Mycolicibacterium</taxon>
    </lineage>
</organism>
<accession>A0ABT3CER5</accession>
<keyword evidence="4" id="KW-1185">Reference proteome</keyword>
<dbReference type="PANTHER" id="PTHR43669:SF3">
    <property type="entry name" value="ALCOHOL DEHYDROGENASE, PUTATIVE (AFU_ORTHOLOGUE AFUA_3G03445)-RELATED"/>
    <property type="match status" value="1"/>
</dbReference>
<dbReference type="Gene3D" id="3.40.50.720">
    <property type="entry name" value="NAD(P)-binding Rossmann-like Domain"/>
    <property type="match status" value="1"/>
</dbReference>
<gene>
    <name evidence="3" type="ORF">H7J73_17885</name>
</gene>
<evidence type="ECO:0000256" key="1">
    <source>
        <dbReference type="ARBA" id="ARBA00006484"/>
    </source>
</evidence>
<protein>
    <submittedName>
        <fullName evidence="3">SDR family NAD(P)-dependent oxidoreductase</fullName>
    </submittedName>
</protein>
<sequence>MTDLMHVFLVTNAGTESGRRIARDLLLAGHRVVVTDISATSLVRITHGYSSDRVLAIAADTSDSDQVRRLIERAESRLGAIDFVVSPDGVSRRYQQSNSLAA</sequence>
<dbReference type="InterPro" id="IPR002347">
    <property type="entry name" value="SDR_fam"/>
</dbReference>
<proteinExistence type="inferred from homology"/>
<evidence type="ECO:0000313" key="3">
    <source>
        <dbReference type="EMBL" id="MCV7227891.1"/>
    </source>
</evidence>
<dbReference type="Proteomes" id="UP001526201">
    <property type="component" value="Unassembled WGS sequence"/>
</dbReference>